<evidence type="ECO:0000256" key="1">
    <source>
        <dbReference type="SAM" id="Coils"/>
    </source>
</evidence>
<evidence type="ECO:0000313" key="3">
    <source>
        <dbReference type="Proteomes" id="UP000029120"/>
    </source>
</evidence>
<keyword evidence="1" id="KW-0175">Coiled coil</keyword>
<accession>A0A087GWH1</accession>
<gene>
    <name evidence="2" type="ordered locus">AALP_Aa5g116600</name>
</gene>
<name>A0A087GWH1_ARAAL</name>
<protein>
    <submittedName>
        <fullName evidence="2">Uncharacterized protein</fullName>
    </submittedName>
</protein>
<feature type="coiled-coil region" evidence="1">
    <location>
        <begin position="17"/>
        <end position="73"/>
    </location>
</feature>
<organism evidence="2 3">
    <name type="scientific">Arabis alpina</name>
    <name type="common">Alpine rock-cress</name>
    <dbReference type="NCBI Taxonomy" id="50452"/>
    <lineage>
        <taxon>Eukaryota</taxon>
        <taxon>Viridiplantae</taxon>
        <taxon>Streptophyta</taxon>
        <taxon>Embryophyta</taxon>
        <taxon>Tracheophyta</taxon>
        <taxon>Spermatophyta</taxon>
        <taxon>Magnoliopsida</taxon>
        <taxon>eudicotyledons</taxon>
        <taxon>Gunneridae</taxon>
        <taxon>Pentapetalae</taxon>
        <taxon>rosids</taxon>
        <taxon>malvids</taxon>
        <taxon>Brassicales</taxon>
        <taxon>Brassicaceae</taxon>
        <taxon>Arabideae</taxon>
        <taxon>Arabis</taxon>
    </lineage>
</organism>
<dbReference type="EMBL" id="CM002873">
    <property type="protein sequence ID" value="KFK34223.1"/>
    <property type="molecule type" value="Genomic_DNA"/>
</dbReference>
<dbReference type="Proteomes" id="UP000029120">
    <property type="component" value="Chromosome 5"/>
</dbReference>
<reference evidence="3" key="1">
    <citation type="journal article" date="2015" name="Nat. Plants">
        <title>Genome expansion of Arabis alpina linked with retrotransposition and reduced symmetric DNA methylation.</title>
        <authorList>
            <person name="Willing E.M."/>
            <person name="Rawat V."/>
            <person name="Mandakova T."/>
            <person name="Maumus F."/>
            <person name="James G.V."/>
            <person name="Nordstroem K.J."/>
            <person name="Becker C."/>
            <person name="Warthmann N."/>
            <person name="Chica C."/>
            <person name="Szarzynska B."/>
            <person name="Zytnicki M."/>
            <person name="Albani M.C."/>
            <person name="Kiefer C."/>
            <person name="Bergonzi S."/>
            <person name="Castaings L."/>
            <person name="Mateos J.L."/>
            <person name="Berns M.C."/>
            <person name="Bujdoso N."/>
            <person name="Piofczyk T."/>
            <person name="de Lorenzo L."/>
            <person name="Barrero-Sicilia C."/>
            <person name="Mateos I."/>
            <person name="Piednoel M."/>
            <person name="Hagmann J."/>
            <person name="Chen-Min-Tao R."/>
            <person name="Iglesias-Fernandez R."/>
            <person name="Schuster S.C."/>
            <person name="Alonso-Blanco C."/>
            <person name="Roudier F."/>
            <person name="Carbonero P."/>
            <person name="Paz-Ares J."/>
            <person name="Davis S.J."/>
            <person name="Pecinka A."/>
            <person name="Quesneville H."/>
            <person name="Colot V."/>
            <person name="Lysak M.A."/>
            <person name="Weigel D."/>
            <person name="Coupland G."/>
            <person name="Schneeberger K."/>
        </authorList>
    </citation>
    <scope>NUCLEOTIDE SEQUENCE [LARGE SCALE GENOMIC DNA]</scope>
    <source>
        <strain evidence="3">cv. Pajares</strain>
    </source>
</reference>
<dbReference type="Gramene" id="KFK34223">
    <property type="protein sequence ID" value="KFK34223"/>
    <property type="gene ID" value="AALP_AA5G116600"/>
</dbReference>
<dbReference type="AlphaFoldDB" id="A0A087GWH1"/>
<keyword evidence="3" id="KW-1185">Reference proteome</keyword>
<dbReference type="OrthoDB" id="1109105at2759"/>
<sequence>MINNSEMEDPANKLKDLKRLKLENQKLKQKTLTLTKRNQTSIDSIKSNAELYLEKLQAENQKLTEEVLRLTKKNNTRLAFQSELYKKAIEAKMSNEARKKSTKPN</sequence>
<proteinExistence type="predicted"/>
<evidence type="ECO:0000313" key="2">
    <source>
        <dbReference type="EMBL" id="KFK34223.1"/>
    </source>
</evidence>